<keyword evidence="2" id="KW-1185">Reference proteome</keyword>
<dbReference type="Proteomes" id="UP001168528">
    <property type="component" value="Unassembled WGS sequence"/>
</dbReference>
<evidence type="ECO:0008006" key="3">
    <source>
        <dbReference type="Google" id="ProtNLM"/>
    </source>
</evidence>
<proteinExistence type="predicted"/>
<dbReference type="RefSeq" id="WP_302036438.1">
    <property type="nucleotide sequence ID" value="NZ_JAUKPO010000002.1"/>
</dbReference>
<reference evidence="1" key="1">
    <citation type="submission" date="2023-07" db="EMBL/GenBank/DDBJ databases">
        <title>The genome sequence of Rhodocytophaga aerolata KACC 12507.</title>
        <authorList>
            <person name="Zhang X."/>
        </authorList>
    </citation>
    <scope>NUCLEOTIDE SEQUENCE</scope>
    <source>
        <strain evidence="1">KACC 12507</strain>
    </source>
</reference>
<sequence>MNKFFWIGILFLGFIYRSYGQEKVAVITDVKQEVKLYPSLRSLLSEQSFPDYFTQDTSWQQTVWQELQTQVRKKLEVTHVYPQDSAAWLTFAYSATPLPAKLKLVTTDRTTAAYFVAFTHTIAFTTTAIETSGLPIRHYQAVAEVKIEDQDRKSVYTHRVTLPFRTTVNPEKGLYGETELSEKDWKDLFLESLAAVFKAETKRLPLRTFYRPVLTNPDYQAFLEKANRYTLQALQSNIPAQKGQPHASKYIYTDTKSGKTYPIDLMQVYTGSLQSPDNNYSSRVDIAETVSQTDYQLWMQFNWQSAPAAAAGAMQVPKAHVQIRCMSQGLLAGDFVLNARNLEGMIGYQVYTLNPVNPKNTYELLANNKLLALIQKAGNGKAGDTATQEYTLYIPKDVSQESQAELAVIFLMHRLATEFGKDYL</sequence>
<gene>
    <name evidence="1" type="ORF">Q0590_05215</name>
</gene>
<protein>
    <recommendedName>
        <fullName evidence="3">DUF4468 domain-containing protein</fullName>
    </recommendedName>
</protein>
<evidence type="ECO:0000313" key="2">
    <source>
        <dbReference type="Proteomes" id="UP001168528"/>
    </source>
</evidence>
<name>A0ABT8R0M4_9BACT</name>
<dbReference type="EMBL" id="JAUKPO010000002">
    <property type="protein sequence ID" value="MDO1445636.1"/>
    <property type="molecule type" value="Genomic_DNA"/>
</dbReference>
<comment type="caution">
    <text evidence="1">The sequence shown here is derived from an EMBL/GenBank/DDBJ whole genome shotgun (WGS) entry which is preliminary data.</text>
</comment>
<evidence type="ECO:0000313" key="1">
    <source>
        <dbReference type="EMBL" id="MDO1445636.1"/>
    </source>
</evidence>
<accession>A0ABT8R0M4</accession>
<organism evidence="1 2">
    <name type="scientific">Rhodocytophaga aerolata</name>
    <dbReference type="NCBI Taxonomy" id="455078"/>
    <lineage>
        <taxon>Bacteria</taxon>
        <taxon>Pseudomonadati</taxon>
        <taxon>Bacteroidota</taxon>
        <taxon>Cytophagia</taxon>
        <taxon>Cytophagales</taxon>
        <taxon>Rhodocytophagaceae</taxon>
        <taxon>Rhodocytophaga</taxon>
    </lineage>
</organism>